<protein>
    <submittedName>
        <fullName evidence="1">Uncharacterized protein</fullName>
    </submittedName>
</protein>
<organism evidence="1 2">
    <name type="scientific">Geomonas oryzisoli</name>
    <dbReference type="NCBI Taxonomy" id="2847992"/>
    <lineage>
        <taxon>Bacteria</taxon>
        <taxon>Pseudomonadati</taxon>
        <taxon>Thermodesulfobacteriota</taxon>
        <taxon>Desulfuromonadia</taxon>
        <taxon>Geobacterales</taxon>
        <taxon>Geobacteraceae</taxon>
        <taxon>Geomonas</taxon>
    </lineage>
</organism>
<dbReference type="EMBL" id="CP076723">
    <property type="protein sequence ID" value="QWV94887.1"/>
    <property type="molecule type" value="Genomic_DNA"/>
</dbReference>
<name>A0ABX8JDX7_9BACT</name>
<accession>A0ABX8JDX7</accession>
<evidence type="ECO:0000313" key="1">
    <source>
        <dbReference type="EMBL" id="QWV94887.1"/>
    </source>
</evidence>
<gene>
    <name evidence="1" type="ORF">KP004_06835</name>
</gene>
<dbReference type="Proteomes" id="UP000683557">
    <property type="component" value="Chromosome"/>
</dbReference>
<sequence>MWIFTSVGFISVVRSDLDSEKLAVRARKRKHLEMLLPDEEIVHLPNRDYKYRVFITQEKFTDLMLKLSTSINYQNFKSSVHEFNYQDACHEVWGVMNRYQRGAEEPVPCEVCGAMFYLDVDPIQGMETGIFGRRCWHCLSGVPRPPQQLHGFILKP</sequence>
<dbReference type="RefSeq" id="WP_216801600.1">
    <property type="nucleotide sequence ID" value="NZ_CP076723.1"/>
</dbReference>
<reference evidence="1 2" key="1">
    <citation type="submission" date="2021-06" db="EMBL/GenBank/DDBJ databases">
        <title>Gemonas diversity in paddy soil.</title>
        <authorList>
            <person name="Liu G."/>
        </authorList>
    </citation>
    <scope>NUCLEOTIDE SEQUENCE [LARGE SCALE GENOMIC DNA]</scope>
    <source>
        <strain evidence="1 2">RG10</strain>
    </source>
</reference>
<evidence type="ECO:0000313" key="2">
    <source>
        <dbReference type="Proteomes" id="UP000683557"/>
    </source>
</evidence>
<proteinExistence type="predicted"/>
<keyword evidence="2" id="KW-1185">Reference proteome</keyword>